<reference evidence="1 2" key="1">
    <citation type="submission" date="2016-11" db="EMBL/GenBank/DDBJ databases">
        <authorList>
            <person name="Manzoor S."/>
        </authorList>
    </citation>
    <scope>NUCLEOTIDE SEQUENCE [LARGE SCALE GENOMIC DNA]</scope>
    <source>
        <strain evidence="1">Clostridium ultunense strain Esp</strain>
    </source>
</reference>
<keyword evidence="2" id="KW-1185">Reference proteome</keyword>
<dbReference type="EMBL" id="LT669839">
    <property type="protein sequence ID" value="SHD77243.1"/>
    <property type="molecule type" value="Genomic_DNA"/>
</dbReference>
<proteinExistence type="predicted"/>
<name>A0A1M4PP45_9FIRM</name>
<protein>
    <submittedName>
        <fullName evidence="1">Uncharacterized protein</fullName>
    </submittedName>
</protein>
<accession>A0A1M4PP45</accession>
<organism evidence="1 2">
    <name type="scientific">[Clostridium] ultunense Esp</name>
    <dbReference type="NCBI Taxonomy" id="1288971"/>
    <lineage>
        <taxon>Bacteria</taxon>
        <taxon>Bacillati</taxon>
        <taxon>Bacillota</taxon>
        <taxon>Tissierellia</taxon>
        <taxon>Tissierellales</taxon>
        <taxon>Tepidimicrobiaceae</taxon>
        <taxon>Schnuerera</taxon>
    </lineage>
</organism>
<dbReference type="Proteomes" id="UP000245423">
    <property type="component" value="Chromosome 1"/>
</dbReference>
<dbReference type="RefSeq" id="WP_279385995.1">
    <property type="nucleotide sequence ID" value="NZ_LT669839.1"/>
</dbReference>
<evidence type="ECO:0000313" key="1">
    <source>
        <dbReference type="EMBL" id="SHD77243.1"/>
    </source>
</evidence>
<sequence>MNNYVKLLNNLENLELKNMKSNIDQYIEMVNANDKSLVDALYELSELEIKAKKERAMNGMCKGSKFSIFQNSR</sequence>
<gene>
    <name evidence="1" type="ORF">CUESP1_1883</name>
</gene>
<evidence type="ECO:0000313" key="2">
    <source>
        <dbReference type="Proteomes" id="UP000245423"/>
    </source>
</evidence>
<dbReference type="AlphaFoldDB" id="A0A1M4PP45"/>